<protein>
    <submittedName>
        <fullName evidence="3">Helix-turn-helix domain-containing protein</fullName>
    </submittedName>
</protein>
<comment type="caution">
    <text evidence="3">The sequence shown here is derived from an EMBL/GenBank/DDBJ whole genome shotgun (WGS) entry which is preliminary data.</text>
</comment>
<keyword evidence="1" id="KW-0238">DNA-binding</keyword>
<sequence length="106" mass="12430">MENKHDSYEYPVGDRLRFFREQKHISTNKLANLAGISQSYVREIELGNKNPTIEIIFHLCRALDISLKDFFDDENNLLSNDPLITRIYRLNTAQREALLTFLNTID</sequence>
<organism evidence="3 4">
    <name type="scientific">Hominisplanchenecus faecis</name>
    <dbReference type="NCBI Taxonomy" id="2885351"/>
    <lineage>
        <taxon>Bacteria</taxon>
        <taxon>Bacillati</taxon>
        <taxon>Bacillota</taxon>
        <taxon>Clostridia</taxon>
        <taxon>Lachnospirales</taxon>
        <taxon>Lachnospiraceae</taxon>
        <taxon>Hominisplanchenecus</taxon>
    </lineage>
</organism>
<dbReference type="RefSeq" id="WP_173898268.1">
    <property type="nucleotide sequence ID" value="NZ_JAJEQE010000045.1"/>
</dbReference>
<dbReference type="SUPFAM" id="SSF47413">
    <property type="entry name" value="lambda repressor-like DNA-binding domains"/>
    <property type="match status" value="1"/>
</dbReference>
<feature type="domain" description="HTH cro/C1-type" evidence="2">
    <location>
        <begin position="16"/>
        <end position="70"/>
    </location>
</feature>
<accession>A0ABS8EXD8</accession>
<evidence type="ECO:0000259" key="2">
    <source>
        <dbReference type="PROSITE" id="PS50943"/>
    </source>
</evidence>
<name>A0ABS8EXD8_9FIRM</name>
<evidence type="ECO:0000256" key="1">
    <source>
        <dbReference type="ARBA" id="ARBA00023125"/>
    </source>
</evidence>
<evidence type="ECO:0000313" key="4">
    <source>
        <dbReference type="Proteomes" id="UP001299235"/>
    </source>
</evidence>
<evidence type="ECO:0000313" key="3">
    <source>
        <dbReference type="EMBL" id="MCC2149865.1"/>
    </source>
</evidence>
<dbReference type="SMART" id="SM00530">
    <property type="entry name" value="HTH_XRE"/>
    <property type="match status" value="1"/>
</dbReference>
<dbReference type="EMBL" id="JAJEQE010000045">
    <property type="protein sequence ID" value="MCC2149865.1"/>
    <property type="molecule type" value="Genomic_DNA"/>
</dbReference>
<dbReference type="InterPro" id="IPR010982">
    <property type="entry name" value="Lambda_DNA-bd_dom_sf"/>
</dbReference>
<reference evidence="3 4" key="1">
    <citation type="submission" date="2021-10" db="EMBL/GenBank/DDBJ databases">
        <title>Anaerobic single-cell dispensing facilitates the cultivation of human gut bacteria.</title>
        <authorList>
            <person name="Afrizal A."/>
        </authorList>
    </citation>
    <scope>NUCLEOTIDE SEQUENCE [LARGE SCALE GENOMIC DNA]</scope>
    <source>
        <strain evidence="3 4">CLA-AA-H246</strain>
    </source>
</reference>
<dbReference type="PANTHER" id="PTHR46797">
    <property type="entry name" value="HTH-TYPE TRANSCRIPTIONAL REGULATOR"/>
    <property type="match status" value="1"/>
</dbReference>
<dbReference type="Pfam" id="PF01381">
    <property type="entry name" value="HTH_3"/>
    <property type="match status" value="1"/>
</dbReference>
<dbReference type="PANTHER" id="PTHR46797:SF1">
    <property type="entry name" value="METHYLPHOSPHONATE SYNTHASE"/>
    <property type="match status" value="1"/>
</dbReference>
<gene>
    <name evidence="3" type="ORF">LKD42_11480</name>
</gene>
<dbReference type="InterPro" id="IPR050807">
    <property type="entry name" value="TransReg_Diox_bact_type"/>
</dbReference>
<keyword evidence="4" id="KW-1185">Reference proteome</keyword>
<dbReference type="Gene3D" id="1.10.260.40">
    <property type="entry name" value="lambda repressor-like DNA-binding domains"/>
    <property type="match status" value="1"/>
</dbReference>
<dbReference type="InterPro" id="IPR001387">
    <property type="entry name" value="Cro/C1-type_HTH"/>
</dbReference>
<dbReference type="PROSITE" id="PS50943">
    <property type="entry name" value="HTH_CROC1"/>
    <property type="match status" value="1"/>
</dbReference>
<dbReference type="CDD" id="cd00093">
    <property type="entry name" value="HTH_XRE"/>
    <property type="match status" value="1"/>
</dbReference>
<proteinExistence type="predicted"/>
<dbReference type="Proteomes" id="UP001299235">
    <property type="component" value="Unassembled WGS sequence"/>
</dbReference>